<gene>
    <name evidence="2" type="ORF">g.44479</name>
</gene>
<protein>
    <recommendedName>
        <fullName evidence="3">Acyltransferase 3 domain-containing protein</fullName>
    </recommendedName>
</protein>
<keyword evidence="1" id="KW-0472">Membrane</keyword>
<dbReference type="PANTHER" id="PTHR11161">
    <property type="entry name" value="O-ACYLTRANSFERASE"/>
    <property type="match status" value="1"/>
</dbReference>
<evidence type="ECO:0008006" key="3">
    <source>
        <dbReference type="Google" id="ProtNLM"/>
    </source>
</evidence>
<reference evidence="2" key="1">
    <citation type="submission" date="2015-12" db="EMBL/GenBank/DDBJ databases">
        <title>De novo transcriptome assembly of four potential Pierce s Disease insect vectors from Arizona vineyards.</title>
        <authorList>
            <person name="Tassone E.E."/>
        </authorList>
    </citation>
    <scope>NUCLEOTIDE SEQUENCE</scope>
</reference>
<feature type="non-terminal residue" evidence="2">
    <location>
        <position position="1"/>
    </location>
</feature>
<evidence type="ECO:0000313" key="2">
    <source>
        <dbReference type="EMBL" id="JAS09471.1"/>
    </source>
</evidence>
<keyword evidence="1" id="KW-0812">Transmembrane</keyword>
<keyword evidence="1" id="KW-1133">Transmembrane helix</keyword>
<name>A0A1B6C7M8_9HEMI</name>
<proteinExistence type="predicted"/>
<feature type="non-terminal residue" evidence="2">
    <location>
        <position position="107"/>
    </location>
</feature>
<feature type="transmembrane region" description="Helical" evidence="1">
    <location>
        <begin position="61"/>
        <end position="83"/>
    </location>
</feature>
<sequence>HALICIAFILGTKTVVSSVFSWSGFVPIGKLSFGVYLTHNTIQFYSTFTQRSALRIDPLSVVSWSITDCGVSLVLALLLFLIVETPTRYLFKYYTTSQPKTELAEPV</sequence>
<accession>A0A1B6C7M8</accession>
<evidence type="ECO:0000256" key="1">
    <source>
        <dbReference type="SAM" id="Phobius"/>
    </source>
</evidence>
<organism evidence="2">
    <name type="scientific">Clastoptera arizonana</name>
    <name type="common">Arizona spittle bug</name>
    <dbReference type="NCBI Taxonomy" id="38151"/>
    <lineage>
        <taxon>Eukaryota</taxon>
        <taxon>Metazoa</taxon>
        <taxon>Ecdysozoa</taxon>
        <taxon>Arthropoda</taxon>
        <taxon>Hexapoda</taxon>
        <taxon>Insecta</taxon>
        <taxon>Pterygota</taxon>
        <taxon>Neoptera</taxon>
        <taxon>Paraneoptera</taxon>
        <taxon>Hemiptera</taxon>
        <taxon>Auchenorrhyncha</taxon>
        <taxon>Cercopoidea</taxon>
        <taxon>Clastopteridae</taxon>
        <taxon>Clastoptera</taxon>
    </lineage>
</organism>
<dbReference type="EMBL" id="GEDC01027827">
    <property type="protein sequence ID" value="JAS09471.1"/>
    <property type="molecule type" value="Transcribed_RNA"/>
</dbReference>
<dbReference type="AlphaFoldDB" id="A0A1B6C7M8"/>
<dbReference type="PANTHER" id="PTHR11161:SF0">
    <property type="entry name" value="O-ACYLTRANSFERASE LIKE PROTEIN"/>
    <property type="match status" value="1"/>
</dbReference>
<dbReference type="InterPro" id="IPR052728">
    <property type="entry name" value="O2_lipid_transport_reg"/>
</dbReference>